<feature type="region of interest" description="Disordered" evidence="1">
    <location>
        <begin position="64"/>
        <end position="83"/>
    </location>
</feature>
<accession>A0A0D2MU88</accession>
<gene>
    <name evidence="2" type="ORF">MNEG_3878</name>
</gene>
<dbReference type="AlphaFoldDB" id="A0A0D2MU88"/>
<protein>
    <submittedName>
        <fullName evidence="2">Uncharacterized protein</fullName>
    </submittedName>
</protein>
<dbReference type="EMBL" id="KK100729">
    <property type="protein sequence ID" value="KIZ04077.1"/>
    <property type="molecule type" value="Genomic_DNA"/>
</dbReference>
<reference evidence="2 3" key="1">
    <citation type="journal article" date="2013" name="BMC Genomics">
        <title>Reconstruction of the lipid metabolism for the microalga Monoraphidium neglectum from its genome sequence reveals characteristics suitable for biofuel production.</title>
        <authorList>
            <person name="Bogen C."/>
            <person name="Al-Dilaimi A."/>
            <person name="Albersmeier A."/>
            <person name="Wichmann J."/>
            <person name="Grundmann M."/>
            <person name="Rupp O."/>
            <person name="Lauersen K.J."/>
            <person name="Blifernez-Klassen O."/>
            <person name="Kalinowski J."/>
            <person name="Goesmann A."/>
            <person name="Mussgnug J.H."/>
            <person name="Kruse O."/>
        </authorList>
    </citation>
    <scope>NUCLEOTIDE SEQUENCE [LARGE SCALE GENOMIC DNA]</scope>
    <source>
        <strain evidence="2 3">SAG 48.87</strain>
    </source>
</reference>
<sequence length="198" mass="19337">MIAFADLLSAARAARLLRQTTETYVGAGIDKSVALKGFSSTDHAEALAIAQSLGIEHDEASISAVSSGRFPGPSSSVVTDDVDEDAGGGTPIISLATFGATAVASTSGGAVAVAGSEAMPMAAPIGAPGTAMSTTITSFTPTTIPKGTGKLGDVMLMSIGANNKAAGSFSESEAGDGPHAISAAGEAVASAYSSKPED</sequence>
<proteinExistence type="predicted"/>
<evidence type="ECO:0000256" key="1">
    <source>
        <dbReference type="SAM" id="MobiDB-lite"/>
    </source>
</evidence>
<evidence type="ECO:0000313" key="3">
    <source>
        <dbReference type="Proteomes" id="UP000054498"/>
    </source>
</evidence>
<dbReference type="KEGG" id="mng:MNEG_3878"/>
<dbReference type="Proteomes" id="UP000054498">
    <property type="component" value="Unassembled WGS sequence"/>
</dbReference>
<keyword evidence="3" id="KW-1185">Reference proteome</keyword>
<dbReference type="RefSeq" id="XP_013903096.1">
    <property type="nucleotide sequence ID" value="XM_014047642.1"/>
</dbReference>
<name>A0A0D2MU88_9CHLO</name>
<dbReference type="GeneID" id="25736756"/>
<organism evidence="2 3">
    <name type="scientific">Monoraphidium neglectum</name>
    <dbReference type="NCBI Taxonomy" id="145388"/>
    <lineage>
        <taxon>Eukaryota</taxon>
        <taxon>Viridiplantae</taxon>
        <taxon>Chlorophyta</taxon>
        <taxon>core chlorophytes</taxon>
        <taxon>Chlorophyceae</taxon>
        <taxon>CS clade</taxon>
        <taxon>Sphaeropleales</taxon>
        <taxon>Selenastraceae</taxon>
        <taxon>Monoraphidium</taxon>
    </lineage>
</organism>
<evidence type="ECO:0000313" key="2">
    <source>
        <dbReference type="EMBL" id="KIZ04077.1"/>
    </source>
</evidence>